<dbReference type="EMBL" id="KZ824996">
    <property type="protein sequence ID" value="RAH65395.1"/>
    <property type="molecule type" value="Genomic_DNA"/>
</dbReference>
<keyword evidence="2" id="KW-1185">Reference proteome</keyword>
<protein>
    <submittedName>
        <fullName evidence="1">Uncharacterized protein</fullName>
    </submittedName>
</protein>
<sequence>MTSEASSTSDPTYAPTATPTVPIQTANPTANATPEPTTTTSQPETSSSAVALQPPHSSSSTFPSTPTVLSPPPFVPNTTYTPTRQPITGDCSICYEPLLPDSPFTTPRQAARDLSIVYCKQQCGTNFHFSCLFTWKKSASQMNREPTCPMCRAAWP</sequence>
<accession>A0ACD1GVV1</accession>
<gene>
    <name evidence="1" type="ORF">BO66DRAFT_395478</name>
</gene>
<proteinExistence type="predicted"/>
<evidence type="ECO:0000313" key="2">
    <source>
        <dbReference type="Proteomes" id="UP000249661"/>
    </source>
</evidence>
<name>A0ACD1GVV1_9EURO</name>
<reference evidence="1" key="1">
    <citation type="submission" date="2018-02" db="EMBL/GenBank/DDBJ databases">
        <title>The genomes of Aspergillus section Nigri reveals drivers in fungal speciation.</title>
        <authorList>
            <consortium name="DOE Joint Genome Institute"/>
            <person name="Vesth T.C."/>
            <person name="Nybo J."/>
            <person name="Theobald S."/>
            <person name="Brandl J."/>
            <person name="Frisvad J.C."/>
            <person name="Nielsen K.F."/>
            <person name="Lyhne E.K."/>
            <person name="Kogle M.E."/>
            <person name="Kuo A."/>
            <person name="Riley R."/>
            <person name="Clum A."/>
            <person name="Nolan M."/>
            <person name="Lipzen A."/>
            <person name="Salamov A."/>
            <person name="Henrissat B."/>
            <person name="Wiebenga A."/>
            <person name="De vries R.P."/>
            <person name="Grigoriev I.V."/>
            <person name="Mortensen U.H."/>
            <person name="Andersen M.R."/>
            <person name="Baker S.E."/>
        </authorList>
    </citation>
    <scope>NUCLEOTIDE SEQUENCE</scope>
    <source>
        <strain evidence="1">CBS 121060</strain>
    </source>
</reference>
<evidence type="ECO:0000313" key="1">
    <source>
        <dbReference type="EMBL" id="RAH65395.1"/>
    </source>
</evidence>
<dbReference type="Proteomes" id="UP000249661">
    <property type="component" value="Unassembled WGS sequence"/>
</dbReference>
<organism evidence="1 2">
    <name type="scientific">Aspergillus aculeatinus CBS 121060</name>
    <dbReference type="NCBI Taxonomy" id="1448322"/>
    <lineage>
        <taxon>Eukaryota</taxon>
        <taxon>Fungi</taxon>
        <taxon>Dikarya</taxon>
        <taxon>Ascomycota</taxon>
        <taxon>Pezizomycotina</taxon>
        <taxon>Eurotiomycetes</taxon>
        <taxon>Eurotiomycetidae</taxon>
        <taxon>Eurotiales</taxon>
        <taxon>Aspergillaceae</taxon>
        <taxon>Aspergillus</taxon>
        <taxon>Aspergillus subgen. Circumdati</taxon>
    </lineage>
</organism>